<dbReference type="HOGENOM" id="CLU_030461_1_0_1"/>
<sequence length="390" mass="41655">MATSTLRATWRPLSLPAASAHALQRSSQNVSMISTSTFYVFGGELKPRTPISADVLRVAFDRDLAKPADVLTHAAPSSPGQGDAAQWPVARVGAHLLRHPDLTKTCLLLWGGRGGKEMAPLPYSDYEDVWVFDRDTASWFTLETSGDKPPMRSYGTAVGIHEAKDRDKVYVHAGCPVQGRLASLHVLDVATRKWTKLPDAPGPARGGTAITTIAAPGEPARKLLARWGGFCGHEVGGPLDVFDPKSNAWSSHDAKVEGEGVEPSKRSVHGFVELFGDRKVATGGGEEKQALAVMFMGEGEGAPKELGHDGAGKFLSDAYLLLRSKSGAYSFQRLSVEGKVPEARGWFGYDALPLSAGASGHGQDGTRIVVQGGLNEHNERLGDGWVLDIV</sequence>
<dbReference type="KEGG" id="pfp:PFL1_03141"/>
<dbReference type="EMBL" id="KE361631">
    <property type="protein sequence ID" value="EPQ29386.1"/>
    <property type="molecule type" value="Genomic_DNA"/>
</dbReference>
<dbReference type="RefSeq" id="XP_007878848.1">
    <property type="nucleotide sequence ID" value="XM_007880657.1"/>
</dbReference>
<protein>
    <submittedName>
        <fullName evidence="3">Uncharacterized protein</fullName>
    </submittedName>
</protein>
<dbReference type="GO" id="GO:0019760">
    <property type="term" value="P:glucosinolate metabolic process"/>
    <property type="evidence" value="ECO:0007669"/>
    <property type="project" value="UniProtKB-ARBA"/>
</dbReference>
<dbReference type="Gene3D" id="2.120.10.80">
    <property type="entry name" value="Kelch-type beta propeller"/>
    <property type="match status" value="1"/>
</dbReference>
<dbReference type="PANTHER" id="PTHR47435:SF4">
    <property type="entry name" value="KELCH REPEAT PROTEIN (AFU_ORTHOLOGUE AFUA_5G12780)"/>
    <property type="match status" value="1"/>
</dbReference>
<organism evidence="3 4">
    <name type="scientific">Pseudozyma flocculosa PF-1</name>
    <dbReference type="NCBI Taxonomy" id="1277687"/>
    <lineage>
        <taxon>Eukaryota</taxon>
        <taxon>Fungi</taxon>
        <taxon>Dikarya</taxon>
        <taxon>Basidiomycota</taxon>
        <taxon>Ustilaginomycotina</taxon>
        <taxon>Ustilaginomycetes</taxon>
        <taxon>Ustilaginales</taxon>
        <taxon>Ustilaginaceae</taxon>
        <taxon>Pseudozyma</taxon>
    </lineage>
</organism>
<evidence type="ECO:0000256" key="2">
    <source>
        <dbReference type="ARBA" id="ARBA00023004"/>
    </source>
</evidence>
<dbReference type="PANTHER" id="PTHR47435">
    <property type="entry name" value="KELCH REPEAT PROTEIN (AFU_ORTHOLOGUE AFUA_5G12780)"/>
    <property type="match status" value="1"/>
</dbReference>
<gene>
    <name evidence="3" type="ORF">PFL1_03141</name>
</gene>
<evidence type="ECO:0000313" key="3">
    <source>
        <dbReference type="EMBL" id="EPQ29386.1"/>
    </source>
</evidence>
<keyword evidence="1" id="KW-0677">Repeat</keyword>
<dbReference type="OrthoDB" id="10250130at2759"/>
<evidence type="ECO:0000313" key="4">
    <source>
        <dbReference type="Proteomes" id="UP000053664"/>
    </source>
</evidence>
<dbReference type="Pfam" id="PF24681">
    <property type="entry name" value="Kelch_KLHDC2_KLHL20_DRC7"/>
    <property type="match status" value="1"/>
</dbReference>
<keyword evidence="2" id="KW-0408">Iron</keyword>
<dbReference type="eggNOG" id="KOG0379">
    <property type="taxonomic scope" value="Eukaryota"/>
</dbReference>
<dbReference type="GeneID" id="19317252"/>
<dbReference type="SUPFAM" id="SSF117281">
    <property type="entry name" value="Kelch motif"/>
    <property type="match status" value="1"/>
</dbReference>
<proteinExistence type="predicted"/>
<dbReference type="Proteomes" id="UP000053664">
    <property type="component" value="Unassembled WGS sequence"/>
</dbReference>
<reference evidence="3 4" key="1">
    <citation type="journal article" date="2013" name="Plant Cell">
        <title>The transition from a phytopathogenic smut ancestor to an anamorphic biocontrol agent deciphered by comparative whole-genome analysis.</title>
        <authorList>
            <person name="Lefebvre F."/>
            <person name="Joly D.L."/>
            <person name="Labbe C."/>
            <person name="Teichmann B."/>
            <person name="Linning R."/>
            <person name="Belzile F."/>
            <person name="Bakkeren G."/>
            <person name="Belanger R.R."/>
        </authorList>
    </citation>
    <scope>NUCLEOTIDE SEQUENCE [LARGE SCALE GENOMIC DNA]</scope>
    <source>
        <strain evidence="3 4">PF-1</strain>
    </source>
</reference>
<dbReference type="InterPro" id="IPR015915">
    <property type="entry name" value="Kelch-typ_b-propeller"/>
</dbReference>
<dbReference type="AlphaFoldDB" id="A0A061HFI3"/>
<name>A0A061HFI3_9BASI</name>
<evidence type="ECO:0000256" key="1">
    <source>
        <dbReference type="ARBA" id="ARBA00022737"/>
    </source>
</evidence>
<accession>A0A061HFI3</accession>